<dbReference type="RefSeq" id="WP_390234154.1">
    <property type="nucleotide sequence ID" value="NZ_JBHSWI010000001.1"/>
</dbReference>
<organism evidence="1 2">
    <name type="scientific">Granulicella cerasi</name>
    <dbReference type="NCBI Taxonomy" id="741063"/>
    <lineage>
        <taxon>Bacteria</taxon>
        <taxon>Pseudomonadati</taxon>
        <taxon>Acidobacteriota</taxon>
        <taxon>Terriglobia</taxon>
        <taxon>Terriglobales</taxon>
        <taxon>Acidobacteriaceae</taxon>
        <taxon>Granulicella</taxon>
    </lineage>
</organism>
<accession>A0ABW1Z6X6</accession>
<reference evidence="2" key="1">
    <citation type="journal article" date="2019" name="Int. J. Syst. Evol. Microbiol.">
        <title>The Global Catalogue of Microorganisms (GCM) 10K type strain sequencing project: providing services to taxonomists for standard genome sequencing and annotation.</title>
        <authorList>
            <consortium name="The Broad Institute Genomics Platform"/>
            <consortium name="The Broad Institute Genome Sequencing Center for Infectious Disease"/>
            <person name="Wu L."/>
            <person name="Ma J."/>
        </authorList>
    </citation>
    <scope>NUCLEOTIDE SEQUENCE [LARGE SCALE GENOMIC DNA]</scope>
    <source>
        <strain evidence="2">CGMCC 1.16026</strain>
    </source>
</reference>
<dbReference type="Proteomes" id="UP001596391">
    <property type="component" value="Unassembled WGS sequence"/>
</dbReference>
<evidence type="ECO:0000313" key="1">
    <source>
        <dbReference type="EMBL" id="MFC6644931.1"/>
    </source>
</evidence>
<protein>
    <submittedName>
        <fullName evidence="1">Uncharacterized protein</fullName>
    </submittedName>
</protein>
<sequence length="58" mass="6271">MLLESITIPDEHKHLTLHAEAPLDADIDGVVGELVRDTHDISALGRKVPAFDPGDDLT</sequence>
<name>A0ABW1Z6X6_9BACT</name>
<gene>
    <name evidence="1" type="ORF">ACFQBQ_04860</name>
</gene>
<keyword evidence="2" id="KW-1185">Reference proteome</keyword>
<dbReference type="EMBL" id="JBHSWI010000001">
    <property type="protein sequence ID" value="MFC6644931.1"/>
    <property type="molecule type" value="Genomic_DNA"/>
</dbReference>
<proteinExistence type="predicted"/>
<evidence type="ECO:0000313" key="2">
    <source>
        <dbReference type="Proteomes" id="UP001596391"/>
    </source>
</evidence>
<comment type="caution">
    <text evidence="1">The sequence shown here is derived from an EMBL/GenBank/DDBJ whole genome shotgun (WGS) entry which is preliminary data.</text>
</comment>